<evidence type="ECO:0000313" key="2">
    <source>
        <dbReference type="EMBL" id="KRK65574.1"/>
    </source>
</evidence>
<dbReference type="Proteomes" id="UP000050929">
    <property type="component" value="Unassembled WGS sequence"/>
</dbReference>
<evidence type="ECO:0000256" key="1">
    <source>
        <dbReference type="SAM" id="MobiDB-lite"/>
    </source>
</evidence>
<reference evidence="2 3" key="1">
    <citation type="journal article" date="2015" name="Genome Announc.">
        <title>Expanding the biotechnology potential of lactobacilli through comparative genomics of 213 strains and associated genera.</title>
        <authorList>
            <person name="Sun Z."/>
            <person name="Harris H.M."/>
            <person name="McCann A."/>
            <person name="Guo C."/>
            <person name="Argimon S."/>
            <person name="Zhang W."/>
            <person name="Yang X."/>
            <person name="Jeffery I.B."/>
            <person name="Cooney J.C."/>
            <person name="Kagawa T.F."/>
            <person name="Liu W."/>
            <person name="Song Y."/>
            <person name="Salvetti E."/>
            <person name="Wrobel A."/>
            <person name="Rasinkangas P."/>
            <person name="Parkhill J."/>
            <person name="Rea M.C."/>
            <person name="O'Sullivan O."/>
            <person name="Ritari J."/>
            <person name="Douillard F.P."/>
            <person name="Paul Ross R."/>
            <person name="Yang R."/>
            <person name="Briner A.E."/>
            <person name="Felis G.E."/>
            <person name="de Vos W.M."/>
            <person name="Barrangou R."/>
            <person name="Klaenhammer T.R."/>
            <person name="Caufield P.W."/>
            <person name="Cui Y."/>
            <person name="Zhang H."/>
            <person name="O'Toole P.W."/>
        </authorList>
    </citation>
    <scope>NUCLEOTIDE SEQUENCE [LARGE SCALE GENOMIC DNA]</scope>
    <source>
        <strain evidence="2 3">DSM 20183</strain>
    </source>
</reference>
<dbReference type="EMBL" id="AZDG01000001">
    <property type="protein sequence ID" value="KRK65574.1"/>
    <property type="molecule type" value="Genomic_DNA"/>
</dbReference>
<dbReference type="RefSeq" id="WP_057763505.1">
    <property type="nucleotide sequence ID" value="NZ_AZDG01000001.1"/>
</dbReference>
<dbReference type="AlphaFoldDB" id="A0A0R1J2L5"/>
<sequence>MVNISTYREWANLFKKFDARENDEQVLEDAKHGTLVWQTGVADRFMKRLTASINKRMNDSVSVFEKQISQSGIPEANFVKSIHQLKDEFETMRNFTNIEAIPTEQRRKLVEMLYESRKDLQSNLEESAKTDQSGKLSSLVRNNRIDN</sequence>
<dbReference type="STRING" id="1423811.FC72_GL000015"/>
<name>A0A0R1J2L5_9LACO</name>
<feature type="region of interest" description="Disordered" evidence="1">
    <location>
        <begin position="123"/>
        <end position="147"/>
    </location>
</feature>
<accession>A0A0R1J2L5</accession>
<protein>
    <submittedName>
        <fullName evidence="2">Uncharacterized protein</fullName>
    </submittedName>
</protein>
<gene>
    <name evidence="2" type="ORF">FC72_GL000015</name>
</gene>
<evidence type="ECO:0000313" key="3">
    <source>
        <dbReference type="Proteomes" id="UP000050929"/>
    </source>
</evidence>
<comment type="caution">
    <text evidence="2">The sequence shown here is derived from an EMBL/GenBank/DDBJ whole genome shotgun (WGS) entry which is preliminary data.</text>
</comment>
<dbReference type="OrthoDB" id="2621482at2"/>
<feature type="compositionally biased region" description="Polar residues" evidence="1">
    <location>
        <begin position="123"/>
        <end position="141"/>
    </location>
</feature>
<keyword evidence="3" id="KW-1185">Reference proteome</keyword>
<dbReference type="PATRIC" id="fig|1423811.3.peg.15"/>
<proteinExistence type="predicted"/>
<organism evidence="2 3">
    <name type="scientific">Companilactobacillus tucceti DSM 20183</name>
    <dbReference type="NCBI Taxonomy" id="1423811"/>
    <lineage>
        <taxon>Bacteria</taxon>
        <taxon>Bacillati</taxon>
        <taxon>Bacillota</taxon>
        <taxon>Bacilli</taxon>
        <taxon>Lactobacillales</taxon>
        <taxon>Lactobacillaceae</taxon>
        <taxon>Companilactobacillus</taxon>
    </lineage>
</organism>